<dbReference type="GO" id="GO:0005137">
    <property type="term" value="F:interleukin-5 receptor binding"/>
    <property type="evidence" value="ECO:0007669"/>
    <property type="project" value="InterPro"/>
</dbReference>
<feature type="chain" id="PRO_5035820038" description="Interleukin-5" evidence="13">
    <location>
        <begin position="21"/>
        <end position="143"/>
    </location>
</feature>
<dbReference type="SUPFAM" id="SSF47266">
    <property type="entry name" value="4-helical cytokines"/>
    <property type="match status" value="1"/>
</dbReference>
<evidence type="ECO:0000256" key="6">
    <source>
        <dbReference type="ARBA" id="ARBA00022729"/>
    </source>
</evidence>
<comment type="subunit">
    <text evidence="12">Homodimer; disulfide-linked. Interacts with IL5RA. Interacts with CSF2RB.</text>
</comment>
<name>A0A091FHH4_CUCCA</name>
<organism evidence="14 15">
    <name type="scientific">Cuculus canorus</name>
    <name type="common">Common cuckoo</name>
    <dbReference type="NCBI Taxonomy" id="55661"/>
    <lineage>
        <taxon>Eukaryota</taxon>
        <taxon>Metazoa</taxon>
        <taxon>Chordata</taxon>
        <taxon>Craniata</taxon>
        <taxon>Vertebrata</taxon>
        <taxon>Euteleostomi</taxon>
        <taxon>Archelosauria</taxon>
        <taxon>Archosauria</taxon>
        <taxon>Dinosauria</taxon>
        <taxon>Saurischia</taxon>
        <taxon>Theropoda</taxon>
        <taxon>Coelurosauria</taxon>
        <taxon>Aves</taxon>
        <taxon>Neognathae</taxon>
        <taxon>Neoaves</taxon>
        <taxon>Otidimorphae</taxon>
        <taxon>Cuculiformes</taxon>
        <taxon>Cuculidae</taxon>
        <taxon>Cuculus</taxon>
    </lineage>
</organism>
<sequence length="143" mass="15915">MKTHLYLLLLAAGISAVSQASSMAELLTLLQQMSKSMTTDKQASSISILLIENLLYQILLIETPDNIDDMNCVSTIFEGTEQLKTNPTMAKFSVFFQKFEQLRPSLTASLAREGKCNTERTNATTFIGKLMTFIRIASKKARV</sequence>
<dbReference type="AlphaFoldDB" id="A0A091FHH4"/>
<evidence type="ECO:0000256" key="11">
    <source>
        <dbReference type="ARBA" id="ARBA00033290"/>
    </source>
</evidence>
<evidence type="ECO:0000256" key="3">
    <source>
        <dbReference type="ARBA" id="ARBA00019463"/>
    </source>
</evidence>
<evidence type="ECO:0000256" key="4">
    <source>
        <dbReference type="ARBA" id="ARBA00022514"/>
    </source>
</evidence>
<keyword evidence="15" id="KW-1185">Reference proteome</keyword>
<dbReference type="InterPro" id="IPR000186">
    <property type="entry name" value="IL-5"/>
</dbReference>
<evidence type="ECO:0000256" key="13">
    <source>
        <dbReference type="SAM" id="SignalP"/>
    </source>
</evidence>
<dbReference type="Gene3D" id="1.20.1250.10">
    <property type="match status" value="1"/>
</dbReference>
<dbReference type="EMBL" id="KL447125">
    <property type="protein sequence ID" value="KFO70025.1"/>
    <property type="molecule type" value="Genomic_DNA"/>
</dbReference>
<dbReference type="GO" id="GO:0005615">
    <property type="term" value="C:extracellular space"/>
    <property type="evidence" value="ECO:0007669"/>
    <property type="project" value="UniProtKB-KW"/>
</dbReference>
<comment type="similarity">
    <text evidence="2">Belongs to the IL-5 family.</text>
</comment>
<evidence type="ECO:0000256" key="10">
    <source>
        <dbReference type="ARBA" id="ARBA00031343"/>
    </source>
</evidence>
<keyword evidence="7" id="KW-0339">Growth factor</keyword>
<gene>
    <name evidence="14" type="ORF">N303_10907</name>
</gene>
<proteinExistence type="inferred from homology"/>
<dbReference type="GO" id="GO:0005125">
    <property type="term" value="F:cytokine activity"/>
    <property type="evidence" value="ECO:0007669"/>
    <property type="project" value="UniProtKB-KW"/>
</dbReference>
<evidence type="ECO:0000256" key="2">
    <source>
        <dbReference type="ARBA" id="ARBA00006740"/>
    </source>
</evidence>
<evidence type="ECO:0000313" key="14">
    <source>
        <dbReference type="EMBL" id="KFO70025.1"/>
    </source>
</evidence>
<keyword evidence="9" id="KW-0325">Glycoprotein</keyword>
<evidence type="ECO:0000313" key="15">
    <source>
        <dbReference type="Proteomes" id="UP000053760"/>
    </source>
</evidence>
<reference evidence="14 15" key="1">
    <citation type="submission" date="2014-04" db="EMBL/GenBank/DDBJ databases">
        <title>Genome evolution of avian class.</title>
        <authorList>
            <person name="Zhang G."/>
            <person name="Li C."/>
        </authorList>
    </citation>
    <scope>NUCLEOTIDE SEQUENCE [LARGE SCALE GENOMIC DNA]</scope>
    <source>
        <strain evidence="14">BGI_N303</strain>
    </source>
</reference>
<dbReference type="STRING" id="55661.A0A091FHH4"/>
<dbReference type="Proteomes" id="UP000053760">
    <property type="component" value="Unassembled WGS sequence"/>
</dbReference>
<evidence type="ECO:0000256" key="7">
    <source>
        <dbReference type="ARBA" id="ARBA00023030"/>
    </source>
</evidence>
<feature type="signal peptide" evidence="13">
    <location>
        <begin position="1"/>
        <end position="20"/>
    </location>
</feature>
<comment type="subcellular location">
    <subcellularLocation>
        <location evidence="1">Secreted</location>
    </subcellularLocation>
</comment>
<dbReference type="PANTHER" id="PTHR48491">
    <property type="entry name" value="INTERLEUKIN-5"/>
    <property type="match status" value="1"/>
</dbReference>
<keyword evidence="8" id="KW-1015">Disulfide bond</keyword>
<evidence type="ECO:0000256" key="1">
    <source>
        <dbReference type="ARBA" id="ARBA00004613"/>
    </source>
</evidence>
<protein>
    <recommendedName>
        <fullName evidence="3">Interleukin-5</fullName>
    </recommendedName>
    <alternativeName>
        <fullName evidence="11">Eosinophil differentiation factor</fullName>
    </alternativeName>
    <alternativeName>
        <fullName evidence="10">T-cell replacing factor</fullName>
    </alternativeName>
</protein>
<keyword evidence="4" id="KW-0202">Cytokine</keyword>
<dbReference type="InterPro" id="IPR009079">
    <property type="entry name" value="4_helix_cytokine-like_core"/>
</dbReference>
<dbReference type="GO" id="GO:0006955">
    <property type="term" value="P:immune response"/>
    <property type="evidence" value="ECO:0007669"/>
    <property type="project" value="InterPro"/>
</dbReference>
<evidence type="ECO:0000256" key="8">
    <source>
        <dbReference type="ARBA" id="ARBA00023157"/>
    </source>
</evidence>
<evidence type="ECO:0000256" key="9">
    <source>
        <dbReference type="ARBA" id="ARBA00023180"/>
    </source>
</evidence>
<dbReference type="PANTHER" id="PTHR48491:SF1">
    <property type="entry name" value="INTERLEUKIN-5"/>
    <property type="match status" value="1"/>
</dbReference>
<keyword evidence="6 13" id="KW-0732">Signal</keyword>
<evidence type="ECO:0000256" key="5">
    <source>
        <dbReference type="ARBA" id="ARBA00022525"/>
    </source>
</evidence>
<evidence type="ECO:0000256" key="12">
    <source>
        <dbReference type="ARBA" id="ARBA00034135"/>
    </source>
</evidence>
<accession>A0A091FHH4</accession>
<dbReference type="GO" id="GO:0008083">
    <property type="term" value="F:growth factor activity"/>
    <property type="evidence" value="ECO:0007669"/>
    <property type="project" value="UniProtKB-KW"/>
</dbReference>
<keyword evidence="5" id="KW-0964">Secreted</keyword>